<keyword evidence="3" id="KW-1003">Cell membrane</keyword>
<feature type="transmembrane region" description="Helical" evidence="7">
    <location>
        <begin position="24"/>
        <end position="48"/>
    </location>
</feature>
<dbReference type="Pfam" id="PF00528">
    <property type="entry name" value="BPD_transp_1"/>
    <property type="match status" value="1"/>
</dbReference>
<comment type="subcellular location">
    <subcellularLocation>
        <location evidence="1">Cell membrane</location>
        <topology evidence="1">Multi-pass membrane protein</topology>
    </subcellularLocation>
</comment>
<evidence type="ECO:0000256" key="6">
    <source>
        <dbReference type="ARBA" id="ARBA00023136"/>
    </source>
</evidence>
<protein>
    <recommendedName>
        <fullName evidence="8">ABC transmembrane type-1 domain-containing protein</fullName>
    </recommendedName>
</protein>
<feature type="transmembrane region" description="Helical" evidence="7">
    <location>
        <begin position="68"/>
        <end position="92"/>
    </location>
</feature>
<evidence type="ECO:0000256" key="5">
    <source>
        <dbReference type="ARBA" id="ARBA00022989"/>
    </source>
</evidence>
<dbReference type="InterPro" id="IPR000515">
    <property type="entry name" value="MetI-like"/>
</dbReference>
<dbReference type="PROSITE" id="PS50928">
    <property type="entry name" value="ABC_TM1"/>
    <property type="match status" value="1"/>
</dbReference>
<dbReference type="GO" id="GO:0005886">
    <property type="term" value="C:plasma membrane"/>
    <property type="evidence" value="ECO:0007669"/>
    <property type="project" value="UniProtKB-SubCell"/>
</dbReference>
<dbReference type="InterPro" id="IPR035906">
    <property type="entry name" value="MetI-like_sf"/>
</dbReference>
<gene>
    <name evidence="9" type="ORF">METZ01_LOCUS247521</name>
</gene>
<dbReference type="EMBL" id="UINC01065228">
    <property type="protein sequence ID" value="SVB94667.1"/>
    <property type="molecule type" value="Genomic_DNA"/>
</dbReference>
<name>A0A382I625_9ZZZZ</name>
<feature type="non-terminal residue" evidence="9">
    <location>
        <position position="229"/>
    </location>
</feature>
<feature type="domain" description="ABC transmembrane type-1" evidence="8">
    <location>
        <begin position="66"/>
        <end position="229"/>
    </location>
</feature>
<keyword evidence="5 7" id="KW-1133">Transmembrane helix</keyword>
<feature type="transmembrane region" description="Helical" evidence="7">
    <location>
        <begin position="155"/>
        <end position="174"/>
    </location>
</feature>
<feature type="transmembrane region" description="Helical" evidence="7">
    <location>
        <begin position="104"/>
        <end position="122"/>
    </location>
</feature>
<keyword evidence="2" id="KW-0813">Transport</keyword>
<evidence type="ECO:0000256" key="1">
    <source>
        <dbReference type="ARBA" id="ARBA00004651"/>
    </source>
</evidence>
<evidence type="ECO:0000313" key="9">
    <source>
        <dbReference type="EMBL" id="SVB94667.1"/>
    </source>
</evidence>
<sequence>MANSSALSGGKAFQFGLNFPQTSWTFASLTVAILVALPVAAVVVLALSPSGDIWSHLISTSLPGYIRTTLWLMLGVGTSVLLTGVSAAWLVTMCRFPGRRLFEWLLLLPLAFPAYVIAYAYTDLLEYSGAVQGLIRSMFEWQTPQDYWFPEIRSLGGAITLMGVVLYPYVYLLARTAFLEQSVNVLEVARVLGHGPWRTFFRVSLPAARPAIAIGVALALMETLNDFGT</sequence>
<dbReference type="SUPFAM" id="SSF161098">
    <property type="entry name" value="MetI-like"/>
    <property type="match status" value="1"/>
</dbReference>
<keyword evidence="4 7" id="KW-0812">Transmembrane</keyword>
<organism evidence="9">
    <name type="scientific">marine metagenome</name>
    <dbReference type="NCBI Taxonomy" id="408172"/>
    <lineage>
        <taxon>unclassified sequences</taxon>
        <taxon>metagenomes</taxon>
        <taxon>ecological metagenomes</taxon>
    </lineage>
</organism>
<dbReference type="AlphaFoldDB" id="A0A382I625"/>
<evidence type="ECO:0000259" key="8">
    <source>
        <dbReference type="PROSITE" id="PS50928"/>
    </source>
</evidence>
<dbReference type="FunFam" id="1.10.3720.10:FF:000088">
    <property type="entry name" value="Iron(III) ABC transporter, permease protein"/>
    <property type="match status" value="1"/>
</dbReference>
<dbReference type="Gene3D" id="1.10.3720.10">
    <property type="entry name" value="MetI-like"/>
    <property type="match status" value="1"/>
</dbReference>
<reference evidence="9" key="1">
    <citation type="submission" date="2018-05" db="EMBL/GenBank/DDBJ databases">
        <authorList>
            <person name="Lanie J.A."/>
            <person name="Ng W.-L."/>
            <person name="Kazmierczak K.M."/>
            <person name="Andrzejewski T.M."/>
            <person name="Davidsen T.M."/>
            <person name="Wayne K.J."/>
            <person name="Tettelin H."/>
            <person name="Glass J.I."/>
            <person name="Rusch D."/>
            <person name="Podicherti R."/>
            <person name="Tsui H.-C.T."/>
            <person name="Winkler M.E."/>
        </authorList>
    </citation>
    <scope>NUCLEOTIDE SEQUENCE</scope>
</reference>
<dbReference type="CDD" id="cd06261">
    <property type="entry name" value="TM_PBP2"/>
    <property type="match status" value="1"/>
</dbReference>
<evidence type="ECO:0000256" key="2">
    <source>
        <dbReference type="ARBA" id="ARBA00022448"/>
    </source>
</evidence>
<evidence type="ECO:0000256" key="4">
    <source>
        <dbReference type="ARBA" id="ARBA00022692"/>
    </source>
</evidence>
<evidence type="ECO:0000256" key="3">
    <source>
        <dbReference type="ARBA" id="ARBA00022475"/>
    </source>
</evidence>
<dbReference type="PANTHER" id="PTHR30183:SF2">
    <property type="entry name" value="IRON UTILIZATION PROTEIN"/>
    <property type="match status" value="1"/>
</dbReference>
<proteinExistence type="predicted"/>
<accession>A0A382I625</accession>
<evidence type="ECO:0000256" key="7">
    <source>
        <dbReference type="SAM" id="Phobius"/>
    </source>
</evidence>
<dbReference type="PANTHER" id="PTHR30183">
    <property type="entry name" value="MOLYBDENUM TRANSPORT SYSTEM PERMEASE PROTEIN MODB"/>
    <property type="match status" value="1"/>
</dbReference>
<dbReference type="GO" id="GO:0055085">
    <property type="term" value="P:transmembrane transport"/>
    <property type="evidence" value="ECO:0007669"/>
    <property type="project" value="InterPro"/>
</dbReference>
<keyword evidence="6 7" id="KW-0472">Membrane</keyword>